<protein>
    <recommendedName>
        <fullName evidence="3">Endonuclease/exonuclease/phosphatase domain-containing protein</fullName>
    </recommendedName>
</protein>
<evidence type="ECO:0000313" key="2">
    <source>
        <dbReference type="Proteomes" id="UP000499080"/>
    </source>
</evidence>
<evidence type="ECO:0008006" key="3">
    <source>
        <dbReference type="Google" id="ProtNLM"/>
    </source>
</evidence>
<dbReference type="SUPFAM" id="SSF56219">
    <property type="entry name" value="DNase I-like"/>
    <property type="match status" value="1"/>
</dbReference>
<dbReference type="InterPro" id="IPR036691">
    <property type="entry name" value="Endo/exonu/phosph_ase_sf"/>
</dbReference>
<dbReference type="Gene3D" id="3.60.10.10">
    <property type="entry name" value="Endonuclease/exonuclease/phosphatase"/>
    <property type="match status" value="1"/>
</dbReference>
<dbReference type="Proteomes" id="UP000499080">
    <property type="component" value="Unassembled WGS sequence"/>
</dbReference>
<dbReference type="AlphaFoldDB" id="A0A4Y2F095"/>
<name>A0A4Y2F095_ARAVE</name>
<organism evidence="1 2">
    <name type="scientific">Araneus ventricosus</name>
    <name type="common">Orbweaver spider</name>
    <name type="synonym">Epeira ventricosa</name>
    <dbReference type="NCBI Taxonomy" id="182803"/>
    <lineage>
        <taxon>Eukaryota</taxon>
        <taxon>Metazoa</taxon>
        <taxon>Ecdysozoa</taxon>
        <taxon>Arthropoda</taxon>
        <taxon>Chelicerata</taxon>
        <taxon>Arachnida</taxon>
        <taxon>Araneae</taxon>
        <taxon>Araneomorphae</taxon>
        <taxon>Entelegynae</taxon>
        <taxon>Araneoidea</taxon>
        <taxon>Araneidae</taxon>
        <taxon>Araneus</taxon>
    </lineage>
</organism>
<reference evidence="1 2" key="1">
    <citation type="journal article" date="2019" name="Sci. Rep.">
        <title>Orb-weaving spider Araneus ventricosus genome elucidates the spidroin gene catalogue.</title>
        <authorList>
            <person name="Kono N."/>
            <person name="Nakamura H."/>
            <person name="Ohtoshi R."/>
            <person name="Moran D.A.P."/>
            <person name="Shinohara A."/>
            <person name="Yoshida Y."/>
            <person name="Fujiwara M."/>
            <person name="Mori M."/>
            <person name="Tomita M."/>
            <person name="Arakawa K."/>
        </authorList>
    </citation>
    <scope>NUCLEOTIDE SEQUENCE [LARGE SCALE GENOMIC DNA]</scope>
</reference>
<sequence>MNSLPPLNTNNPQQFNHNLHWNIKFNSKEKLKILQINLQKAKVPTAILAKMAKDQLPDIFNVQELFVKDNKIEGLPSYWKSWLSKNQKAGILPSFINPIFLYSGTNIAAIKIKVDSNPITIISSYSSPYNDIELNLRET</sequence>
<accession>A0A4Y2F095</accession>
<evidence type="ECO:0000313" key="1">
    <source>
        <dbReference type="EMBL" id="GBM33494.1"/>
    </source>
</evidence>
<dbReference type="EMBL" id="BGPR01000735">
    <property type="protein sequence ID" value="GBM33494.1"/>
    <property type="molecule type" value="Genomic_DNA"/>
</dbReference>
<proteinExistence type="predicted"/>
<dbReference type="OrthoDB" id="6505565at2759"/>
<comment type="caution">
    <text evidence="1">The sequence shown here is derived from an EMBL/GenBank/DDBJ whole genome shotgun (WGS) entry which is preliminary data.</text>
</comment>
<keyword evidence="2" id="KW-1185">Reference proteome</keyword>
<gene>
    <name evidence="1" type="ORF">AVEN_272994_1</name>
</gene>